<dbReference type="PANTHER" id="PTHR46753">
    <property type="entry name" value="FYVE AND COILED-COIL DOMAIN-CONTAINING PROTEIN 1"/>
    <property type="match status" value="1"/>
</dbReference>
<name>A0A2T7Q014_POMCA</name>
<sequence>MKGCREMIDQSTRARTVPQFRVTQFMGWTWCYHLLDFVKECKKTLTDQGRGRLFLRACLVKGQLSCAVRLLRSDAVVLATYYDSNSSILRNDILTEIFLSLVEEVQRITFRLNLKNGSFLDETWELAELRDYEFVPCDALGIHFQSVDEHLVVTDVDKGSVAAEDRKVQKGDILDEMFGHCLKGVRKSKVKELFSLYRGIPVYASFIKATDSYGHVHRHVLKLLKKADIKPPTPRHRSKEAKRQANRDSQSGVSRKPVHAILPEEELDEIPVHGPGGKAAYEVFYRGMYPLRGDGRVDRIHDAVGAIVDSEEKTMESVTIAATETSIVVTCKSTGKILMEHSYTEISACGRRTDHMTYFAYIAGDTTCNLAKNFICHVFESEDPDEAKIILCSIAQGFERTQWFLLQQPVIETVRTTELRCLQQMEVAFVDRTGRSTVIL</sequence>
<dbReference type="Gene3D" id="1.20.58.900">
    <property type="match status" value="1"/>
</dbReference>
<dbReference type="PROSITE" id="PS50826">
    <property type="entry name" value="RUN"/>
    <property type="match status" value="1"/>
</dbReference>
<feature type="domain" description="RUN" evidence="3">
    <location>
        <begin position="1"/>
        <end position="117"/>
    </location>
</feature>
<dbReference type="PROSITE" id="PS01179">
    <property type="entry name" value="PID"/>
    <property type="match status" value="1"/>
</dbReference>
<dbReference type="InterPro" id="IPR011993">
    <property type="entry name" value="PH-like_dom_sf"/>
</dbReference>
<feature type="region of interest" description="Disordered" evidence="1">
    <location>
        <begin position="227"/>
        <end position="258"/>
    </location>
</feature>
<dbReference type="Proteomes" id="UP000245119">
    <property type="component" value="Linkage Group LG1"/>
</dbReference>
<feature type="domain" description="PID" evidence="2">
    <location>
        <begin position="281"/>
        <end position="399"/>
    </location>
</feature>
<organism evidence="4 5">
    <name type="scientific">Pomacea canaliculata</name>
    <name type="common">Golden apple snail</name>
    <dbReference type="NCBI Taxonomy" id="400727"/>
    <lineage>
        <taxon>Eukaryota</taxon>
        <taxon>Metazoa</taxon>
        <taxon>Spiralia</taxon>
        <taxon>Lophotrochozoa</taxon>
        <taxon>Mollusca</taxon>
        <taxon>Gastropoda</taxon>
        <taxon>Caenogastropoda</taxon>
        <taxon>Architaenioglossa</taxon>
        <taxon>Ampullarioidea</taxon>
        <taxon>Ampullariidae</taxon>
        <taxon>Pomacea</taxon>
    </lineage>
</organism>
<keyword evidence="5" id="KW-1185">Reference proteome</keyword>
<dbReference type="InterPro" id="IPR006020">
    <property type="entry name" value="PTB/PI_dom"/>
</dbReference>
<dbReference type="EMBL" id="PZQS01000001">
    <property type="protein sequence ID" value="PVD39013.1"/>
    <property type="molecule type" value="Genomic_DNA"/>
</dbReference>
<evidence type="ECO:0000313" key="4">
    <source>
        <dbReference type="EMBL" id="PVD39013.1"/>
    </source>
</evidence>
<evidence type="ECO:0000313" key="5">
    <source>
        <dbReference type="Proteomes" id="UP000245119"/>
    </source>
</evidence>
<reference evidence="4 5" key="1">
    <citation type="submission" date="2018-04" db="EMBL/GenBank/DDBJ databases">
        <title>The genome of golden apple snail Pomacea canaliculata provides insight into stress tolerance and invasive adaptation.</title>
        <authorList>
            <person name="Liu C."/>
            <person name="Liu B."/>
            <person name="Ren Y."/>
            <person name="Zhang Y."/>
            <person name="Wang H."/>
            <person name="Li S."/>
            <person name="Jiang F."/>
            <person name="Yin L."/>
            <person name="Zhang G."/>
            <person name="Qian W."/>
            <person name="Fan W."/>
        </authorList>
    </citation>
    <scope>NUCLEOTIDE SEQUENCE [LARGE SCALE GENOMIC DNA]</scope>
    <source>
        <strain evidence="4">SZHN2017</strain>
        <tissue evidence="4">Muscle</tissue>
    </source>
</reference>
<accession>A0A2T7Q014</accession>
<evidence type="ECO:0000259" key="2">
    <source>
        <dbReference type="PROSITE" id="PS01179"/>
    </source>
</evidence>
<dbReference type="SUPFAM" id="SSF50156">
    <property type="entry name" value="PDZ domain-like"/>
    <property type="match status" value="1"/>
</dbReference>
<dbReference type="STRING" id="400727.A0A2T7Q014"/>
<dbReference type="Gene3D" id="2.30.29.30">
    <property type="entry name" value="Pleckstrin-homology domain (PH domain)/Phosphotyrosine-binding domain (PTB)"/>
    <property type="match status" value="1"/>
</dbReference>
<dbReference type="AlphaFoldDB" id="A0A2T7Q014"/>
<proteinExistence type="predicted"/>
<comment type="caution">
    <text evidence="4">The sequence shown here is derived from an EMBL/GenBank/DDBJ whole genome shotgun (WGS) entry which is preliminary data.</text>
</comment>
<dbReference type="SMART" id="SM00593">
    <property type="entry name" value="RUN"/>
    <property type="match status" value="1"/>
</dbReference>
<dbReference type="InterPro" id="IPR037213">
    <property type="entry name" value="Run_dom_sf"/>
</dbReference>
<evidence type="ECO:0000256" key="1">
    <source>
        <dbReference type="SAM" id="MobiDB-lite"/>
    </source>
</evidence>
<dbReference type="Gene3D" id="2.30.42.10">
    <property type="match status" value="1"/>
</dbReference>
<dbReference type="InterPro" id="IPR036034">
    <property type="entry name" value="PDZ_sf"/>
</dbReference>
<dbReference type="Pfam" id="PF00640">
    <property type="entry name" value="PID"/>
    <property type="match status" value="1"/>
</dbReference>
<dbReference type="InterPro" id="IPR004012">
    <property type="entry name" value="Run_dom"/>
</dbReference>
<dbReference type="OrthoDB" id="9044749at2759"/>
<dbReference type="Pfam" id="PF02759">
    <property type="entry name" value="RUN"/>
    <property type="match status" value="1"/>
</dbReference>
<dbReference type="SUPFAM" id="SSF140741">
    <property type="entry name" value="RUN domain-like"/>
    <property type="match status" value="1"/>
</dbReference>
<dbReference type="SUPFAM" id="SSF50729">
    <property type="entry name" value="PH domain-like"/>
    <property type="match status" value="1"/>
</dbReference>
<protein>
    <recommendedName>
        <fullName evidence="6">PID domain-containing protein</fullName>
    </recommendedName>
</protein>
<evidence type="ECO:0000259" key="3">
    <source>
        <dbReference type="PROSITE" id="PS50826"/>
    </source>
</evidence>
<evidence type="ECO:0008006" key="6">
    <source>
        <dbReference type="Google" id="ProtNLM"/>
    </source>
</evidence>
<gene>
    <name evidence="4" type="ORF">C0Q70_01640</name>
</gene>
<dbReference type="PANTHER" id="PTHR46753:SF3">
    <property type="entry name" value="PDZ DOMAIN-CONTAINING PROTEIN"/>
    <property type="match status" value="1"/>
</dbReference>